<feature type="transmembrane region" description="Helical" evidence="10">
    <location>
        <begin position="41"/>
        <end position="66"/>
    </location>
</feature>
<feature type="domain" description="G-protein coupled receptors family 1 profile" evidence="11">
    <location>
        <begin position="415"/>
        <end position="682"/>
    </location>
</feature>
<evidence type="ECO:0000256" key="7">
    <source>
        <dbReference type="ARBA" id="ARBA00023170"/>
    </source>
</evidence>
<dbReference type="PROSITE" id="PS50262">
    <property type="entry name" value="G_PROTEIN_RECEP_F1_2"/>
    <property type="match status" value="2"/>
</dbReference>
<feature type="transmembrane region" description="Helical" evidence="10">
    <location>
        <begin position="252"/>
        <end position="276"/>
    </location>
</feature>
<feature type="transmembrane region" description="Helical" evidence="10">
    <location>
        <begin position="397"/>
        <end position="424"/>
    </location>
</feature>
<dbReference type="PRINTS" id="PR00237">
    <property type="entry name" value="GPCRRHODOPSN"/>
</dbReference>
<dbReference type="PANTHER" id="PTHR45695:SF9">
    <property type="entry name" value="LEUCOKININ RECEPTOR"/>
    <property type="match status" value="1"/>
</dbReference>
<feature type="transmembrane region" description="Helical" evidence="10">
    <location>
        <begin position="651"/>
        <end position="670"/>
    </location>
</feature>
<keyword evidence="6 10" id="KW-0472">Membrane</keyword>
<feature type="transmembrane region" description="Helical" evidence="10">
    <location>
        <begin position="330"/>
        <end position="348"/>
    </location>
</feature>
<dbReference type="InterPro" id="IPR017452">
    <property type="entry name" value="GPCR_Rhodpsn_7TM"/>
</dbReference>
<dbReference type="PROSITE" id="PS00237">
    <property type="entry name" value="G_PROTEIN_RECEP_F1_1"/>
    <property type="match status" value="2"/>
</dbReference>
<feature type="domain" description="G-protein coupled receptors family 1 profile" evidence="11">
    <location>
        <begin position="58"/>
        <end position="319"/>
    </location>
</feature>
<evidence type="ECO:0000256" key="3">
    <source>
        <dbReference type="ARBA" id="ARBA00022692"/>
    </source>
</evidence>
<comment type="caution">
    <text evidence="12">The sequence shown here is derived from an EMBL/GenBank/DDBJ whole genome shotgun (WGS) entry which is preliminary data.</text>
</comment>
<dbReference type="InterPro" id="IPR000276">
    <property type="entry name" value="GPCR_Rhodpsn"/>
</dbReference>
<evidence type="ECO:0000256" key="1">
    <source>
        <dbReference type="ARBA" id="ARBA00004141"/>
    </source>
</evidence>
<feature type="transmembrane region" description="Helical" evidence="10">
    <location>
        <begin position="118"/>
        <end position="137"/>
    </location>
</feature>
<keyword evidence="7 9" id="KW-0675">Receptor</keyword>
<keyword evidence="8 9" id="KW-0807">Transducer</keyword>
<feature type="transmembrane region" description="Helical" evidence="10">
    <location>
        <begin position="296"/>
        <end position="318"/>
    </location>
</feature>
<keyword evidence="4 10" id="KW-1133">Transmembrane helix</keyword>
<feature type="transmembrane region" description="Helical" evidence="10">
    <location>
        <begin position="564"/>
        <end position="590"/>
    </location>
</feature>
<evidence type="ECO:0000256" key="5">
    <source>
        <dbReference type="ARBA" id="ARBA00023040"/>
    </source>
</evidence>
<feature type="transmembrane region" description="Helical" evidence="10">
    <location>
        <begin position="515"/>
        <end position="535"/>
    </location>
</feature>
<gene>
    <name evidence="12" type="ORF">KUTeg_003670</name>
</gene>
<evidence type="ECO:0000256" key="4">
    <source>
        <dbReference type="ARBA" id="ARBA00022989"/>
    </source>
</evidence>
<evidence type="ECO:0000259" key="11">
    <source>
        <dbReference type="PROSITE" id="PS50262"/>
    </source>
</evidence>
<evidence type="ECO:0000313" key="13">
    <source>
        <dbReference type="Proteomes" id="UP001217089"/>
    </source>
</evidence>
<dbReference type="PRINTS" id="PR01012">
    <property type="entry name" value="NRPEPTIDEYR"/>
</dbReference>
<feature type="transmembrane region" description="Helical" evidence="10">
    <location>
        <begin position="78"/>
        <end position="98"/>
    </location>
</feature>
<keyword evidence="3 9" id="KW-0812">Transmembrane</keyword>
<comment type="subcellular location">
    <subcellularLocation>
        <location evidence="1">Membrane</location>
        <topology evidence="1">Multi-pass membrane protein</topology>
    </subcellularLocation>
</comment>
<evidence type="ECO:0000256" key="2">
    <source>
        <dbReference type="ARBA" id="ARBA00010663"/>
    </source>
</evidence>
<dbReference type="InterPro" id="IPR000611">
    <property type="entry name" value="NPY_rcpt"/>
</dbReference>
<feature type="transmembrane region" description="Helical" evidence="10">
    <location>
        <begin position="158"/>
        <end position="177"/>
    </location>
</feature>
<dbReference type="PANTHER" id="PTHR45695">
    <property type="entry name" value="LEUCOKININ RECEPTOR-RELATED"/>
    <property type="match status" value="1"/>
</dbReference>
<keyword evidence="13" id="KW-1185">Reference proteome</keyword>
<dbReference type="SMART" id="SM01381">
    <property type="entry name" value="7TM_GPCR_Srsx"/>
    <property type="match status" value="1"/>
</dbReference>
<dbReference type="Gene3D" id="1.20.1070.10">
    <property type="entry name" value="Rhodopsin 7-helix transmembrane proteins"/>
    <property type="match status" value="2"/>
</dbReference>
<dbReference type="EMBL" id="JARBDR010000214">
    <property type="protein sequence ID" value="KAJ8318579.1"/>
    <property type="molecule type" value="Genomic_DNA"/>
</dbReference>
<reference evidence="12 13" key="1">
    <citation type="submission" date="2022-12" db="EMBL/GenBank/DDBJ databases">
        <title>Chromosome-level genome of Tegillarca granosa.</title>
        <authorList>
            <person name="Kim J."/>
        </authorList>
    </citation>
    <scope>NUCLEOTIDE SEQUENCE [LARGE SCALE GENOMIC DNA]</scope>
    <source>
        <strain evidence="12">Teg-2019</strain>
        <tissue evidence="12">Adductor muscle</tissue>
    </source>
</reference>
<dbReference type="Proteomes" id="UP001217089">
    <property type="component" value="Unassembled WGS sequence"/>
</dbReference>
<protein>
    <recommendedName>
        <fullName evidence="11">G-protein coupled receptors family 1 profile domain-containing protein</fullName>
    </recommendedName>
</protein>
<feature type="transmembrane region" description="Helical" evidence="10">
    <location>
        <begin position="202"/>
        <end position="231"/>
    </location>
</feature>
<dbReference type="Pfam" id="PF00001">
    <property type="entry name" value="7tm_1"/>
    <property type="match status" value="2"/>
</dbReference>
<evidence type="ECO:0000256" key="10">
    <source>
        <dbReference type="SAM" id="Phobius"/>
    </source>
</evidence>
<proteinExistence type="inferred from homology"/>
<feature type="transmembrane region" description="Helical" evidence="10">
    <location>
        <begin position="436"/>
        <end position="461"/>
    </location>
</feature>
<evidence type="ECO:0000256" key="6">
    <source>
        <dbReference type="ARBA" id="ARBA00023136"/>
    </source>
</evidence>
<feature type="transmembrane region" description="Helical" evidence="10">
    <location>
        <begin position="473"/>
        <end position="494"/>
    </location>
</feature>
<feature type="transmembrane region" description="Helical" evidence="10">
    <location>
        <begin position="611"/>
        <end position="631"/>
    </location>
</feature>
<organism evidence="12 13">
    <name type="scientific">Tegillarca granosa</name>
    <name type="common">Malaysian cockle</name>
    <name type="synonym">Anadara granosa</name>
    <dbReference type="NCBI Taxonomy" id="220873"/>
    <lineage>
        <taxon>Eukaryota</taxon>
        <taxon>Metazoa</taxon>
        <taxon>Spiralia</taxon>
        <taxon>Lophotrochozoa</taxon>
        <taxon>Mollusca</taxon>
        <taxon>Bivalvia</taxon>
        <taxon>Autobranchia</taxon>
        <taxon>Pteriomorphia</taxon>
        <taxon>Arcoida</taxon>
        <taxon>Arcoidea</taxon>
        <taxon>Arcidae</taxon>
        <taxon>Tegillarca</taxon>
    </lineage>
</organism>
<dbReference type="SUPFAM" id="SSF81321">
    <property type="entry name" value="Family A G protein-coupled receptor-like"/>
    <property type="match status" value="2"/>
</dbReference>
<comment type="similarity">
    <text evidence="2 9">Belongs to the G-protein coupled receptor 1 family.</text>
</comment>
<keyword evidence="5 9" id="KW-0297">G-protein coupled receptor</keyword>
<evidence type="ECO:0000256" key="9">
    <source>
        <dbReference type="RuleBase" id="RU000688"/>
    </source>
</evidence>
<name>A0ABQ9FMR6_TEGGR</name>
<evidence type="ECO:0000256" key="8">
    <source>
        <dbReference type="ARBA" id="ARBA00023224"/>
    </source>
</evidence>
<sequence>MKMENQEELVEYLPNLAENATENRTAEKIQNSDLKLTQESLIGLIVLYSVTTLLAIVGNVFVIIVFSKGRRSRTDLRLFLINLAVADLLMAIFCMPITFADTVSGMWIFSEPLCPIVLFIQLLSVVASVSTNVAIGIDRFLGITFPLNVRFTQERWRLILISIWLFSATLASVQFWVARTYETESGSLSCNEIWPSRTYRRIYTIFILLFTYVIPLIVLTVTYSIVGFLLWKRTSPGNRHRTRDYLMWRSKIKIVKMLVTVVAMFGLCWLPIHAFTMATDFFPEILDYSSPQEEKLFIGLFLSAHWLAMSNSFANPIIYGFTNDNFRMDLVTIFYMWFPCCGCLGRVIRRTNSASTQESIIFRRSFLRRSVNGNTSKRIENVTSYGVFHRKDLSFEWFVALFVIYSLTTILSVFGNILVIIVFTRGRRSRTELRPFLINLALADLIMAVFCMPFTFAHTIYPMWLFSVPMCPIVLFMQLLSVVSSVFINVAIGVDRFLVVIYPLKSKSLQQKSKYVLIAIWIISIAISSVEIPIARTSPGKGSSIVCGEKWPEPSLKSKRDFTLVLFIVTYAIPLLILVVAYTVVGYILWKRTTPGNRDELRDIQQLRSKVKVVKMLILVVTMFGICWLPLHVFNLVVDFNPELLKKEKETLLAVPNINVVSMLSVLYLLEVFYSKTPQYNYTGHALDLKT</sequence>
<evidence type="ECO:0000313" key="12">
    <source>
        <dbReference type="EMBL" id="KAJ8318579.1"/>
    </source>
</evidence>
<accession>A0ABQ9FMR6</accession>